<dbReference type="OrthoDB" id="348111at2"/>
<dbReference type="InterPro" id="IPR015813">
    <property type="entry name" value="Pyrv/PenolPyrv_kinase-like_dom"/>
</dbReference>
<dbReference type="PANTHER" id="PTHR32308">
    <property type="entry name" value="LYASE BETA SUBUNIT, PUTATIVE (AFU_ORTHOLOGUE AFUA_4G13030)-RELATED"/>
    <property type="match status" value="1"/>
</dbReference>
<evidence type="ECO:0000256" key="1">
    <source>
        <dbReference type="ARBA" id="ARBA00001946"/>
    </source>
</evidence>
<evidence type="ECO:0000313" key="4">
    <source>
        <dbReference type="EMBL" id="PRY17405.1"/>
    </source>
</evidence>
<gene>
    <name evidence="4" type="ORF">CLV37_102368</name>
</gene>
<proteinExistence type="predicted"/>
<comment type="caution">
    <text evidence="4">The sequence shown here is derived from an EMBL/GenBank/DDBJ whole genome shotgun (WGS) entry which is preliminary data.</text>
</comment>
<protein>
    <submittedName>
        <fullName evidence="4">Citrate lyase beta subunit</fullName>
    </submittedName>
</protein>
<name>A0A2T0R8C2_9ACTN</name>
<dbReference type="GO" id="GO:0000287">
    <property type="term" value="F:magnesium ion binding"/>
    <property type="evidence" value="ECO:0007669"/>
    <property type="project" value="TreeGrafter"/>
</dbReference>
<keyword evidence="2" id="KW-0479">Metal-binding</keyword>
<dbReference type="EMBL" id="PVZF01000002">
    <property type="protein sequence ID" value="PRY17405.1"/>
    <property type="molecule type" value="Genomic_DNA"/>
</dbReference>
<evidence type="ECO:0000256" key="3">
    <source>
        <dbReference type="ARBA" id="ARBA00022842"/>
    </source>
</evidence>
<dbReference type="Gene3D" id="3.20.20.60">
    <property type="entry name" value="Phosphoenolpyruvate-binding domains"/>
    <property type="match status" value="2"/>
</dbReference>
<dbReference type="GO" id="GO:0006107">
    <property type="term" value="P:oxaloacetate metabolic process"/>
    <property type="evidence" value="ECO:0007669"/>
    <property type="project" value="TreeGrafter"/>
</dbReference>
<dbReference type="Proteomes" id="UP000238083">
    <property type="component" value="Unassembled WGS sequence"/>
</dbReference>
<dbReference type="GO" id="GO:0016829">
    <property type="term" value="F:lyase activity"/>
    <property type="evidence" value="ECO:0007669"/>
    <property type="project" value="UniProtKB-KW"/>
</dbReference>
<dbReference type="InterPro" id="IPR040442">
    <property type="entry name" value="Pyrv_kinase-like_dom_sf"/>
</dbReference>
<comment type="cofactor">
    <cofactor evidence="1">
        <name>Mg(2+)</name>
        <dbReference type="ChEBI" id="CHEBI:18420"/>
    </cofactor>
</comment>
<organism evidence="4 5">
    <name type="scientific">Kineococcus rhizosphaerae</name>
    <dbReference type="NCBI Taxonomy" id="559628"/>
    <lineage>
        <taxon>Bacteria</taxon>
        <taxon>Bacillati</taxon>
        <taxon>Actinomycetota</taxon>
        <taxon>Actinomycetes</taxon>
        <taxon>Kineosporiales</taxon>
        <taxon>Kineosporiaceae</taxon>
        <taxon>Kineococcus</taxon>
    </lineage>
</organism>
<evidence type="ECO:0000313" key="5">
    <source>
        <dbReference type="Proteomes" id="UP000238083"/>
    </source>
</evidence>
<dbReference type="AlphaFoldDB" id="A0A2T0R8C2"/>
<dbReference type="Pfam" id="PF15617">
    <property type="entry name" value="C-C_Bond_Lyase"/>
    <property type="match status" value="1"/>
</dbReference>
<dbReference type="InterPro" id="IPR039480">
    <property type="entry name" value="C-C_Bond_Lyase-like"/>
</dbReference>
<keyword evidence="5" id="KW-1185">Reference proteome</keyword>
<accession>A0A2T0R8C2</accession>
<keyword evidence="3" id="KW-0460">Magnesium</keyword>
<evidence type="ECO:0000256" key="2">
    <source>
        <dbReference type="ARBA" id="ARBA00022723"/>
    </source>
</evidence>
<sequence>MRHFSTLDEDQTQRLFLHRPRPVDVTADRDQLAVALGATLYCPATRQKLAGDLLKLARRGVLSAVACLEDSVPDHRVAEAEEILVRELAGLARTPEWTAGSPLMLFVRTRTPAQLLDVVDRAGVGLECLQGFVVPKFGGAGQPDPHEWLEAVRTASARAGRRLWAMPVLESRDVAHLDTRQAALFAIRDVLDAHRDVVLAVRTGATDLSAAYGLRRPRGQTVWDVRVVADVLGDVINVLGRADGTGYPITAPVWEHFSSGERVFRTSLAASPFAEGAEELREQLIADDLDGLVRELVLDRVNGLQGKTVIHPSHVAVVHATSVVTHEDFCDASDVVAQDGGGAMASAYRNKMNEAGPHRAWAERVLLRARAFGVAREDVSYAHLLQAQDDAWRAYRAAADAATADVATDGADVA</sequence>
<reference evidence="4 5" key="1">
    <citation type="submission" date="2018-03" db="EMBL/GenBank/DDBJ databases">
        <title>Genomic Encyclopedia of Archaeal and Bacterial Type Strains, Phase II (KMG-II): from individual species to whole genera.</title>
        <authorList>
            <person name="Goeker M."/>
        </authorList>
    </citation>
    <scope>NUCLEOTIDE SEQUENCE [LARGE SCALE GENOMIC DNA]</scope>
    <source>
        <strain evidence="4 5">DSM 19711</strain>
    </source>
</reference>
<keyword evidence="4" id="KW-0456">Lyase</keyword>
<dbReference type="PANTHER" id="PTHR32308:SF10">
    <property type="entry name" value="CITRATE LYASE SUBUNIT BETA"/>
    <property type="match status" value="1"/>
</dbReference>
<dbReference type="SUPFAM" id="SSF51621">
    <property type="entry name" value="Phosphoenolpyruvate/pyruvate domain"/>
    <property type="match status" value="1"/>
</dbReference>
<dbReference type="RefSeq" id="WP_106208149.1">
    <property type="nucleotide sequence ID" value="NZ_PVZF01000002.1"/>
</dbReference>